<accession>E9G9F5</accession>
<evidence type="ECO:0000313" key="1">
    <source>
        <dbReference type="EMBL" id="EFX83883.1"/>
    </source>
</evidence>
<dbReference type="KEGG" id="dpx:DAPPUDRAFT_239471"/>
<keyword evidence="2" id="KW-1185">Reference proteome</keyword>
<dbReference type="HOGENOM" id="CLU_1837093_0_0_1"/>
<name>E9G9F5_DAPPU</name>
<evidence type="ECO:0000313" key="2">
    <source>
        <dbReference type="Proteomes" id="UP000000305"/>
    </source>
</evidence>
<proteinExistence type="predicted"/>
<sequence length="140" mass="15682">MFNFLTGKSAIVKGVANDRGFKTTVTVPGDPFVAEYFSHSNNVKENKRQCATKFLNHLIEMGVVTLDGHRGENFNAYVVSLNAKSWENFIVHNARTKVEHALGILILKKNIESKWTPYIAVMNGWSVSSKQLVKATKIVE</sequence>
<dbReference type="PhylomeDB" id="E9G9F5"/>
<gene>
    <name evidence="1" type="ORF">DAPPUDRAFT_239471</name>
</gene>
<dbReference type="InParanoid" id="E9G9F5"/>
<dbReference type="AlphaFoldDB" id="E9G9F5"/>
<reference evidence="1 2" key="1">
    <citation type="journal article" date="2011" name="Science">
        <title>The ecoresponsive genome of Daphnia pulex.</title>
        <authorList>
            <person name="Colbourne J.K."/>
            <person name="Pfrender M.E."/>
            <person name="Gilbert D."/>
            <person name="Thomas W.K."/>
            <person name="Tucker A."/>
            <person name="Oakley T.H."/>
            <person name="Tokishita S."/>
            <person name="Aerts A."/>
            <person name="Arnold G.J."/>
            <person name="Basu M.K."/>
            <person name="Bauer D.J."/>
            <person name="Caceres C.E."/>
            <person name="Carmel L."/>
            <person name="Casola C."/>
            <person name="Choi J.H."/>
            <person name="Detter J.C."/>
            <person name="Dong Q."/>
            <person name="Dusheyko S."/>
            <person name="Eads B.D."/>
            <person name="Frohlich T."/>
            <person name="Geiler-Samerotte K.A."/>
            <person name="Gerlach D."/>
            <person name="Hatcher P."/>
            <person name="Jogdeo S."/>
            <person name="Krijgsveld J."/>
            <person name="Kriventseva E.V."/>
            <person name="Kultz D."/>
            <person name="Laforsch C."/>
            <person name="Lindquist E."/>
            <person name="Lopez J."/>
            <person name="Manak J.R."/>
            <person name="Muller J."/>
            <person name="Pangilinan J."/>
            <person name="Patwardhan R.P."/>
            <person name="Pitluck S."/>
            <person name="Pritham E.J."/>
            <person name="Rechtsteiner A."/>
            <person name="Rho M."/>
            <person name="Rogozin I.B."/>
            <person name="Sakarya O."/>
            <person name="Salamov A."/>
            <person name="Schaack S."/>
            <person name="Shapiro H."/>
            <person name="Shiga Y."/>
            <person name="Skalitzky C."/>
            <person name="Smith Z."/>
            <person name="Souvorov A."/>
            <person name="Sung W."/>
            <person name="Tang Z."/>
            <person name="Tsuchiya D."/>
            <person name="Tu H."/>
            <person name="Vos H."/>
            <person name="Wang M."/>
            <person name="Wolf Y.I."/>
            <person name="Yamagata H."/>
            <person name="Yamada T."/>
            <person name="Ye Y."/>
            <person name="Shaw J.R."/>
            <person name="Andrews J."/>
            <person name="Crease T.J."/>
            <person name="Tang H."/>
            <person name="Lucas S.M."/>
            <person name="Robertson H.M."/>
            <person name="Bork P."/>
            <person name="Koonin E.V."/>
            <person name="Zdobnov E.M."/>
            <person name="Grigoriev I.V."/>
            <person name="Lynch M."/>
            <person name="Boore J.L."/>
        </authorList>
    </citation>
    <scope>NUCLEOTIDE SEQUENCE [LARGE SCALE GENOMIC DNA]</scope>
</reference>
<dbReference type="Proteomes" id="UP000000305">
    <property type="component" value="Unassembled WGS sequence"/>
</dbReference>
<organism evidence="1 2">
    <name type="scientific">Daphnia pulex</name>
    <name type="common">Water flea</name>
    <dbReference type="NCBI Taxonomy" id="6669"/>
    <lineage>
        <taxon>Eukaryota</taxon>
        <taxon>Metazoa</taxon>
        <taxon>Ecdysozoa</taxon>
        <taxon>Arthropoda</taxon>
        <taxon>Crustacea</taxon>
        <taxon>Branchiopoda</taxon>
        <taxon>Diplostraca</taxon>
        <taxon>Cladocera</taxon>
        <taxon>Anomopoda</taxon>
        <taxon>Daphniidae</taxon>
        <taxon>Daphnia</taxon>
    </lineage>
</organism>
<dbReference type="EMBL" id="GL732536">
    <property type="protein sequence ID" value="EFX83883.1"/>
    <property type="molecule type" value="Genomic_DNA"/>
</dbReference>
<protein>
    <submittedName>
        <fullName evidence="1">Uncharacterized protein</fullName>
    </submittedName>
</protein>